<keyword evidence="2" id="KW-0677">Repeat</keyword>
<dbReference type="SUPFAM" id="SSF56112">
    <property type="entry name" value="Protein kinase-like (PK-like)"/>
    <property type="match status" value="1"/>
</dbReference>
<evidence type="ECO:0000313" key="6">
    <source>
        <dbReference type="Proteomes" id="UP001187192"/>
    </source>
</evidence>
<evidence type="ECO:0000256" key="1">
    <source>
        <dbReference type="ARBA" id="ARBA00022574"/>
    </source>
</evidence>
<dbReference type="InterPro" id="IPR011009">
    <property type="entry name" value="Kinase-like_dom_sf"/>
</dbReference>
<evidence type="ECO:0000256" key="4">
    <source>
        <dbReference type="SAM" id="MobiDB-lite"/>
    </source>
</evidence>
<dbReference type="PANTHER" id="PTHR44218:SF6">
    <property type="entry name" value="PROTEIN SUPPRESSOR OF PHYA-105 1"/>
    <property type="match status" value="1"/>
</dbReference>
<keyword evidence="6" id="KW-1185">Reference proteome</keyword>
<reference evidence="5" key="1">
    <citation type="submission" date="2023-07" db="EMBL/GenBank/DDBJ databases">
        <title>draft genome sequence of fig (Ficus carica).</title>
        <authorList>
            <person name="Takahashi T."/>
            <person name="Nishimura K."/>
        </authorList>
    </citation>
    <scope>NUCLEOTIDE SEQUENCE</scope>
</reference>
<dbReference type="InterPro" id="IPR019775">
    <property type="entry name" value="WD40_repeat_CS"/>
</dbReference>
<dbReference type="GO" id="GO:0009640">
    <property type="term" value="P:photomorphogenesis"/>
    <property type="evidence" value="ECO:0007669"/>
    <property type="project" value="InterPro"/>
</dbReference>
<accession>A0AA88D507</accession>
<dbReference type="Gene3D" id="1.10.510.10">
    <property type="entry name" value="Transferase(Phosphotransferase) domain 1"/>
    <property type="match status" value="1"/>
</dbReference>
<feature type="region of interest" description="Disordered" evidence="4">
    <location>
        <begin position="516"/>
        <end position="540"/>
    </location>
</feature>
<dbReference type="Gene3D" id="2.130.10.10">
    <property type="entry name" value="YVTN repeat-like/Quinoprotein amine dehydrogenase"/>
    <property type="match status" value="1"/>
</dbReference>
<dbReference type="EMBL" id="BTGU01000015">
    <property type="protein sequence ID" value="GMN42971.1"/>
    <property type="molecule type" value="Genomic_DNA"/>
</dbReference>
<gene>
    <name evidence="5" type="ORF">TIFTF001_012172</name>
</gene>
<proteinExistence type="predicted"/>
<evidence type="ECO:0000256" key="3">
    <source>
        <dbReference type="PROSITE-ProRule" id="PRU00221"/>
    </source>
</evidence>
<dbReference type="InterPro" id="IPR001680">
    <property type="entry name" value="WD40_rpt"/>
</dbReference>
<evidence type="ECO:0000313" key="5">
    <source>
        <dbReference type="EMBL" id="GMN42971.1"/>
    </source>
</evidence>
<organism evidence="5 6">
    <name type="scientific">Ficus carica</name>
    <name type="common">Common fig</name>
    <dbReference type="NCBI Taxonomy" id="3494"/>
    <lineage>
        <taxon>Eukaryota</taxon>
        <taxon>Viridiplantae</taxon>
        <taxon>Streptophyta</taxon>
        <taxon>Embryophyta</taxon>
        <taxon>Tracheophyta</taxon>
        <taxon>Spermatophyta</taxon>
        <taxon>Magnoliopsida</taxon>
        <taxon>eudicotyledons</taxon>
        <taxon>Gunneridae</taxon>
        <taxon>Pentapetalae</taxon>
        <taxon>rosids</taxon>
        <taxon>fabids</taxon>
        <taxon>Rosales</taxon>
        <taxon>Moraceae</taxon>
        <taxon>Ficeae</taxon>
        <taxon>Ficus</taxon>
    </lineage>
</organism>
<dbReference type="AlphaFoldDB" id="A0AA88D507"/>
<dbReference type="PANTHER" id="PTHR44218">
    <property type="entry name" value="PROTEIN SPA1-RELATED 2"/>
    <property type="match status" value="1"/>
</dbReference>
<dbReference type="PROSITE" id="PS00678">
    <property type="entry name" value="WD_REPEATS_1"/>
    <property type="match status" value="1"/>
</dbReference>
<comment type="caution">
    <text evidence="5">The sequence shown here is derived from an EMBL/GenBank/DDBJ whole genome shotgun (WGS) entry which is preliminary data.</text>
</comment>
<dbReference type="InterPro" id="IPR044630">
    <property type="entry name" value="SPA1/2/3/4"/>
</dbReference>
<feature type="region of interest" description="Disordered" evidence="4">
    <location>
        <begin position="25"/>
        <end position="44"/>
    </location>
</feature>
<sequence length="954" mass="106898">MMEENDLNRYVTSINDARLELTMGNSRNTNLTSANSPSSSRQDPWQYQYDLANGFMTKDSHGDFVSVDKDQILLRIKQEFKMQNMKRSSSKHIGQDPDEVSANPRVDDDKIISNNALLIGKKQPKTNSACFSRLPLEKTLKEKGIISRYQEACSVVMDQNDEKLGYDTEVASSSADAKSSGKNFQNFSTGVLKSSSPESNISGISLREWLKTESCKSNKVKSLVIFRQIVKLVDFAHSQGSALQDLRPSCFTILPSKKIQYTGSLVMREISAIPRGMNEKRPLEENVFGDHISGRKQQKLREAMRSLRNQHNKIGKETEFYVARPQILNLQKDSRLNPNVSIAQQQKQQQSVATTGQLEKKWYNSPEELDERGCTFSSNMYGLGVLLFELLFYSESSEAHSAAMSDLHHRILPPKFLAEHRLETGFCLRLLHPEPLSRPTTREILQYDLISGPQDSNPKNVCSISADNNDPQSELLLSFFSSLEDEKERHASKLIEDIGCLEEDIKEIERRYLSKTASVSSSGEHKERPSISEESSSFKDLSTLGVPSGSFSVSKKNEGKLMKNITQLEHAYFTTRSQIWQTKSACVSHSNKDVVKKEPTQFHLQNGNAGLSTNQVSDDPVGSFFDGLCKFARYSEFKVCGTLRNGDLFNSTNAICSLSFDRDEEYIAAAKVSKKIKIFEFGALSNETSDIHYPVVEMSNKSTLSCICWNYYIKNYLASTDYDGVIWDAGTGEGFSEYTEHQKRAWSIDFSRGHPTMFASGSDDCSKSSIGTIWSPANVCCVQFSDYSNHQLVFGSADYKIYSYDLRHVRIPLCTLSGHGKAVSYVKFLDADTLVSASTDNTLKLWDLKNTISSGSDDACSLSFKGHTNEKNFVGLSVLDGYIVCGSETNEVYGYYRSLPMPITSYKFKTIDPVSGNEISDDGRQFVSSVCWRRKSNMVVAANSSGVLKLLQMV</sequence>
<name>A0AA88D507_FICCA</name>
<keyword evidence="1 3" id="KW-0853">WD repeat</keyword>
<dbReference type="PROSITE" id="PS50294">
    <property type="entry name" value="WD_REPEATS_REGION"/>
    <property type="match status" value="1"/>
</dbReference>
<dbReference type="SMART" id="SM00320">
    <property type="entry name" value="WD40"/>
    <property type="match status" value="7"/>
</dbReference>
<dbReference type="InterPro" id="IPR015943">
    <property type="entry name" value="WD40/YVTN_repeat-like_dom_sf"/>
</dbReference>
<dbReference type="Pfam" id="PF00400">
    <property type="entry name" value="WD40"/>
    <property type="match status" value="1"/>
</dbReference>
<protein>
    <submittedName>
        <fullName evidence="5">Uncharacterized protein</fullName>
    </submittedName>
</protein>
<dbReference type="InterPro" id="IPR036322">
    <property type="entry name" value="WD40_repeat_dom_sf"/>
</dbReference>
<feature type="repeat" description="WD" evidence="3">
    <location>
        <begin position="816"/>
        <end position="850"/>
    </location>
</feature>
<dbReference type="Proteomes" id="UP001187192">
    <property type="component" value="Unassembled WGS sequence"/>
</dbReference>
<dbReference type="PROSITE" id="PS50082">
    <property type="entry name" value="WD_REPEATS_2"/>
    <property type="match status" value="1"/>
</dbReference>
<feature type="region of interest" description="Disordered" evidence="4">
    <location>
        <begin position="85"/>
        <end position="106"/>
    </location>
</feature>
<evidence type="ECO:0000256" key="2">
    <source>
        <dbReference type="ARBA" id="ARBA00022737"/>
    </source>
</evidence>
<dbReference type="SUPFAM" id="SSF50978">
    <property type="entry name" value="WD40 repeat-like"/>
    <property type="match status" value="1"/>
</dbReference>